<keyword evidence="5 6" id="KW-0472">Membrane</keyword>
<keyword evidence="4 6" id="KW-1133">Transmembrane helix</keyword>
<dbReference type="InterPro" id="IPR010920">
    <property type="entry name" value="LSM_dom_sf"/>
</dbReference>
<feature type="transmembrane region" description="Helical" evidence="6">
    <location>
        <begin position="46"/>
        <end position="66"/>
    </location>
</feature>
<comment type="caution">
    <text evidence="8">The sequence shown here is derived from an EMBL/GenBank/DDBJ whole genome shotgun (WGS) entry which is preliminary data.</text>
</comment>
<feature type="domain" description="Mechanosensitive ion channel MscS" evidence="7">
    <location>
        <begin position="129"/>
        <end position="213"/>
    </location>
</feature>
<dbReference type="Gene3D" id="1.10.287.1260">
    <property type="match status" value="1"/>
</dbReference>
<dbReference type="InterPro" id="IPR011014">
    <property type="entry name" value="MscS_channel_TM-2"/>
</dbReference>
<dbReference type="PANTHER" id="PTHR30221">
    <property type="entry name" value="SMALL-CONDUCTANCE MECHANOSENSITIVE CHANNEL"/>
    <property type="match status" value="1"/>
</dbReference>
<dbReference type="SUPFAM" id="SSF50182">
    <property type="entry name" value="Sm-like ribonucleoproteins"/>
    <property type="match status" value="1"/>
</dbReference>
<evidence type="ECO:0000259" key="7">
    <source>
        <dbReference type="Pfam" id="PF00924"/>
    </source>
</evidence>
<comment type="similarity">
    <text evidence="2">Belongs to the MscS (TC 1.A.23) family.</text>
</comment>
<accession>A0A2T2XFN6</accession>
<dbReference type="PANTHER" id="PTHR30221:SF1">
    <property type="entry name" value="SMALL-CONDUCTANCE MECHANOSENSITIVE CHANNEL"/>
    <property type="match status" value="1"/>
</dbReference>
<dbReference type="SUPFAM" id="SSF82861">
    <property type="entry name" value="Mechanosensitive channel protein MscS (YggB), transmembrane region"/>
    <property type="match status" value="1"/>
</dbReference>
<comment type="subcellular location">
    <subcellularLocation>
        <location evidence="1">Membrane</location>
        <topology evidence="1">Multi-pass membrane protein</topology>
    </subcellularLocation>
</comment>
<keyword evidence="3 6" id="KW-0812">Transmembrane</keyword>
<dbReference type="EMBL" id="PXYW01000023">
    <property type="protein sequence ID" value="PSR33252.1"/>
    <property type="molecule type" value="Genomic_DNA"/>
</dbReference>
<evidence type="ECO:0000256" key="2">
    <source>
        <dbReference type="ARBA" id="ARBA00008017"/>
    </source>
</evidence>
<dbReference type="GO" id="GO:0016020">
    <property type="term" value="C:membrane"/>
    <property type="evidence" value="ECO:0007669"/>
    <property type="project" value="UniProtKB-SubCell"/>
</dbReference>
<evidence type="ECO:0000256" key="6">
    <source>
        <dbReference type="SAM" id="Phobius"/>
    </source>
</evidence>
<evidence type="ECO:0000256" key="1">
    <source>
        <dbReference type="ARBA" id="ARBA00004141"/>
    </source>
</evidence>
<evidence type="ECO:0000256" key="4">
    <source>
        <dbReference type="ARBA" id="ARBA00022989"/>
    </source>
</evidence>
<dbReference type="Gene3D" id="2.30.30.60">
    <property type="match status" value="1"/>
</dbReference>
<evidence type="ECO:0000256" key="3">
    <source>
        <dbReference type="ARBA" id="ARBA00022692"/>
    </source>
</evidence>
<reference evidence="8 9" key="1">
    <citation type="journal article" date="2014" name="BMC Genomics">
        <title>Comparison of environmental and isolate Sulfobacillus genomes reveals diverse carbon, sulfur, nitrogen, and hydrogen metabolisms.</title>
        <authorList>
            <person name="Justice N.B."/>
            <person name="Norman A."/>
            <person name="Brown C.T."/>
            <person name="Singh A."/>
            <person name="Thomas B.C."/>
            <person name="Banfield J.F."/>
        </authorList>
    </citation>
    <scope>NUCLEOTIDE SEQUENCE [LARGE SCALE GENOMIC DNA]</scope>
    <source>
        <strain evidence="8">AMDSBA4</strain>
    </source>
</reference>
<evidence type="ECO:0000256" key="5">
    <source>
        <dbReference type="ARBA" id="ARBA00023136"/>
    </source>
</evidence>
<feature type="transmembrane region" description="Helical" evidence="6">
    <location>
        <begin position="112"/>
        <end position="142"/>
    </location>
</feature>
<name>A0A2T2XFN6_9FIRM</name>
<sequence length="303" mass="33244">MQTIPPDFKKLGRQTWILVLVLVLLGIAMAVGLDLSRQRLGLNKDYLHLIKAFIVLVVGGLISYLLERYLFRMAPSAGGRTSSLRFVVRLILLLVVVLSVLAAFGVGLSSVVFGGAFFTVIIGLAGQTMFGNLIAGIGLVIFRPFDVGNHVTFVAWQYPMLMPSYPHDALKPGYSGIVTDINLMYTSIRSDQGLPMMIPNGILIQAMIENHSRSDGRRIRFRFDLPLVTPAEPVIDTIRQILQGLNYQGDALLVDVSPTSYSVAISINSPETMAADDSIRDQILSQLVPYINGLSSKIQEPIK</sequence>
<evidence type="ECO:0000313" key="8">
    <source>
        <dbReference type="EMBL" id="PSR33252.1"/>
    </source>
</evidence>
<evidence type="ECO:0000313" key="9">
    <source>
        <dbReference type="Proteomes" id="UP000242972"/>
    </source>
</evidence>
<dbReference type="AlphaFoldDB" id="A0A2T2XFN6"/>
<organism evidence="8 9">
    <name type="scientific">Sulfobacillus benefaciens</name>
    <dbReference type="NCBI Taxonomy" id="453960"/>
    <lineage>
        <taxon>Bacteria</taxon>
        <taxon>Bacillati</taxon>
        <taxon>Bacillota</taxon>
        <taxon>Clostridia</taxon>
        <taxon>Eubacteriales</taxon>
        <taxon>Clostridiales Family XVII. Incertae Sedis</taxon>
        <taxon>Sulfobacillus</taxon>
    </lineage>
</organism>
<dbReference type="InterPro" id="IPR023408">
    <property type="entry name" value="MscS_beta-dom_sf"/>
</dbReference>
<feature type="transmembrane region" description="Helical" evidence="6">
    <location>
        <begin position="86"/>
        <end position="106"/>
    </location>
</feature>
<dbReference type="GO" id="GO:0008381">
    <property type="term" value="F:mechanosensitive monoatomic ion channel activity"/>
    <property type="evidence" value="ECO:0007669"/>
    <property type="project" value="InterPro"/>
</dbReference>
<dbReference type="Proteomes" id="UP000242972">
    <property type="component" value="Unassembled WGS sequence"/>
</dbReference>
<dbReference type="InterPro" id="IPR006685">
    <property type="entry name" value="MscS_channel_2nd"/>
</dbReference>
<proteinExistence type="inferred from homology"/>
<protein>
    <submittedName>
        <fullName evidence="8">Mechanosensitive ion channel family protein</fullName>
    </submittedName>
</protein>
<gene>
    <name evidence="8" type="ORF">C7B46_10465</name>
</gene>
<dbReference type="Pfam" id="PF00924">
    <property type="entry name" value="MS_channel_2nd"/>
    <property type="match status" value="1"/>
</dbReference>
<dbReference type="InterPro" id="IPR045275">
    <property type="entry name" value="MscS_archaea/bacteria_type"/>
</dbReference>